<comment type="subcellular location">
    <subcellularLocation>
        <location evidence="1">Membrane</location>
        <topology evidence="1">Multi-pass membrane protein</topology>
    </subcellularLocation>
</comment>
<feature type="transmembrane region" description="Helical" evidence="6">
    <location>
        <begin position="92"/>
        <end position="116"/>
    </location>
</feature>
<dbReference type="AlphaFoldDB" id="C4JJK7"/>
<dbReference type="PANTHER" id="PTHR23504">
    <property type="entry name" value="MAJOR FACILITATOR SUPERFAMILY DOMAIN-CONTAINING PROTEIN 10"/>
    <property type="match status" value="1"/>
</dbReference>
<dbReference type="OrthoDB" id="10262656at2759"/>
<dbReference type="Gene3D" id="1.20.1250.20">
    <property type="entry name" value="MFS general substrate transporter like domains"/>
    <property type="match status" value="1"/>
</dbReference>
<reference evidence="8" key="1">
    <citation type="journal article" date="2009" name="Genome Res.">
        <title>Comparative genomic analyses of the human fungal pathogens Coccidioides and their relatives.</title>
        <authorList>
            <person name="Sharpton T.J."/>
            <person name="Stajich J.E."/>
            <person name="Rounsley S.D."/>
            <person name="Gardner M.J."/>
            <person name="Wortman J.R."/>
            <person name="Jordar V.S."/>
            <person name="Maiti R."/>
            <person name="Kodira C.D."/>
            <person name="Neafsey D.E."/>
            <person name="Zeng Q."/>
            <person name="Hung C.-Y."/>
            <person name="McMahan C."/>
            <person name="Muszewska A."/>
            <person name="Grynberg M."/>
            <person name="Mandel M.A."/>
            <person name="Kellner E.M."/>
            <person name="Barker B.M."/>
            <person name="Galgiani J.N."/>
            <person name="Orbach M.J."/>
            <person name="Kirkland T.N."/>
            <person name="Cole G.T."/>
            <person name="Henn M.R."/>
            <person name="Birren B.W."/>
            <person name="Taylor J.W."/>
        </authorList>
    </citation>
    <scope>NUCLEOTIDE SEQUENCE [LARGE SCALE GENOMIC DNA]</scope>
    <source>
        <strain evidence="8">UAMH 1704</strain>
    </source>
</reference>
<dbReference type="EMBL" id="CH476615">
    <property type="protein sequence ID" value="EEP76965.1"/>
    <property type="molecule type" value="Genomic_DNA"/>
</dbReference>
<evidence type="ECO:0000256" key="4">
    <source>
        <dbReference type="ARBA" id="ARBA00022989"/>
    </source>
</evidence>
<dbReference type="InParanoid" id="C4JJK7"/>
<dbReference type="GO" id="GO:0016020">
    <property type="term" value="C:membrane"/>
    <property type="evidence" value="ECO:0007669"/>
    <property type="project" value="UniProtKB-SubCell"/>
</dbReference>
<dbReference type="InterPro" id="IPR036259">
    <property type="entry name" value="MFS_trans_sf"/>
</dbReference>
<keyword evidence="8" id="KW-1185">Reference proteome</keyword>
<organism evidence="7 8">
    <name type="scientific">Uncinocarpus reesii (strain UAMH 1704)</name>
    <dbReference type="NCBI Taxonomy" id="336963"/>
    <lineage>
        <taxon>Eukaryota</taxon>
        <taxon>Fungi</taxon>
        <taxon>Dikarya</taxon>
        <taxon>Ascomycota</taxon>
        <taxon>Pezizomycotina</taxon>
        <taxon>Eurotiomycetes</taxon>
        <taxon>Eurotiomycetidae</taxon>
        <taxon>Onygenales</taxon>
        <taxon>Onygenaceae</taxon>
        <taxon>Uncinocarpus</taxon>
    </lineage>
</organism>
<dbReference type="KEGG" id="ure:UREG_01814"/>
<dbReference type="VEuPathDB" id="FungiDB:UREG_01814"/>
<evidence type="ECO:0008006" key="9">
    <source>
        <dbReference type="Google" id="ProtNLM"/>
    </source>
</evidence>
<dbReference type="PANTHER" id="PTHR23504:SF8">
    <property type="entry name" value="TRANSPORTER, PUTATIVE (AFU_ORTHOLOGUE AFUA_1G03730)-RELATED"/>
    <property type="match status" value="1"/>
</dbReference>
<dbReference type="GeneID" id="8443867"/>
<dbReference type="Pfam" id="PF07690">
    <property type="entry name" value="MFS_1"/>
    <property type="match status" value="1"/>
</dbReference>
<dbReference type="OMA" id="KHEIQSR"/>
<proteinExistence type="predicted"/>
<evidence type="ECO:0000313" key="8">
    <source>
        <dbReference type="Proteomes" id="UP000002058"/>
    </source>
</evidence>
<feature type="transmembrane region" description="Helical" evidence="6">
    <location>
        <begin position="12"/>
        <end position="37"/>
    </location>
</feature>
<evidence type="ECO:0000313" key="7">
    <source>
        <dbReference type="EMBL" id="EEP76965.1"/>
    </source>
</evidence>
<keyword evidence="4 6" id="KW-1133">Transmembrane helix</keyword>
<dbReference type="RefSeq" id="XP_002542298.1">
    <property type="nucleotide sequence ID" value="XM_002542252.1"/>
</dbReference>
<evidence type="ECO:0000256" key="6">
    <source>
        <dbReference type="SAM" id="Phobius"/>
    </source>
</evidence>
<gene>
    <name evidence="7" type="ORF">UREG_01814</name>
</gene>
<evidence type="ECO:0000256" key="1">
    <source>
        <dbReference type="ARBA" id="ARBA00004141"/>
    </source>
</evidence>
<dbReference type="HOGENOM" id="CLU_001265_54_0_1"/>
<dbReference type="GO" id="GO:0022857">
    <property type="term" value="F:transmembrane transporter activity"/>
    <property type="evidence" value="ECO:0007669"/>
    <property type="project" value="InterPro"/>
</dbReference>
<dbReference type="InterPro" id="IPR011701">
    <property type="entry name" value="MFS"/>
</dbReference>
<name>C4JJK7_UNCRE</name>
<keyword evidence="3 6" id="KW-0812">Transmembrane</keyword>
<dbReference type="SUPFAM" id="SSF103473">
    <property type="entry name" value="MFS general substrate transporter"/>
    <property type="match status" value="1"/>
</dbReference>
<accession>C4JJK7</accession>
<dbReference type="Proteomes" id="UP000002058">
    <property type="component" value="Unassembled WGS sequence"/>
</dbReference>
<keyword evidence="2" id="KW-0813">Transport</keyword>
<keyword evidence="5 6" id="KW-0472">Membrane</keyword>
<dbReference type="eggNOG" id="KOG2615">
    <property type="taxonomic scope" value="Eukaryota"/>
</dbReference>
<evidence type="ECO:0000256" key="2">
    <source>
        <dbReference type="ARBA" id="ARBA00022448"/>
    </source>
</evidence>
<protein>
    <recommendedName>
        <fullName evidence="9">Major facilitator superfamily (MFS) profile domain-containing protein</fullName>
    </recommendedName>
</protein>
<evidence type="ECO:0000256" key="5">
    <source>
        <dbReference type="ARBA" id="ARBA00023136"/>
    </source>
</evidence>
<evidence type="ECO:0000256" key="3">
    <source>
        <dbReference type="ARBA" id="ARBA00022692"/>
    </source>
</evidence>
<feature type="transmembrane region" description="Helical" evidence="6">
    <location>
        <begin position="49"/>
        <end position="72"/>
    </location>
</feature>
<sequence>MTFSIIFGLSKSLAMVILARACIGLGNGNVGITRTIVAELVPEKELQPLAFSLMPLVWTVGSIFGPAFGGALANPAKKHPDLFGRSEFFKKYPFALPNMVASIFFIVGIVTGFLFLRETLESKKHKRDYGLLLGDALVSACRGRRKNTKQSLATDDERTPLLNGDTAFPSGRKKNKKHEIQSRDLSWAEILSPQSQLILLSNALLGLHSLAFDSVFPVFLNYPVEESGGNMNLPFKFSSGFGIGE</sequence>